<gene>
    <name evidence="3" type="ORF">GCM10023147_48440</name>
</gene>
<evidence type="ECO:0000313" key="4">
    <source>
        <dbReference type="Proteomes" id="UP001500635"/>
    </source>
</evidence>
<dbReference type="Proteomes" id="UP001500635">
    <property type="component" value="Unassembled WGS sequence"/>
</dbReference>
<dbReference type="CDD" id="cd03416">
    <property type="entry name" value="CbiX_SirB_N"/>
    <property type="match status" value="1"/>
</dbReference>
<dbReference type="Gene3D" id="3.40.50.1400">
    <property type="match status" value="2"/>
</dbReference>
<evidence type="ECO:0000313" key="3">
    <source>
        <dbReference type="EMBL" id="GAA4405340.1"/>
    </source>
</evidence>
<dbReference type="Pfam" id="PF01903">
    <property type="entry name" value="CbiX"/>
    <property type="match status" value="2"/>
</dbReference>
<dbReference type="PANTHER" id="PTHR33542">
    <property type="entry name" value="SIROHYDROCHLORIN FERROCHELATASE, CHLOROPLASTIC"/>
    <property type="match status" value="1"/>
</dbReference>
<dbReference type="InterPro" id="IPR050963">
    <property type="entry name" value="Sirohydro_Cobaltochel/CbiX"/>
</dbReference>
<dbReference type="InterPro" id="IPR002762">
    <property type="entry name" value="CbiX-like"/>
</dbReference>
<dbReference type="SUPFAM" id="SSF53800">
    <property type="entry name" value="Chelatase"/>
    <property type="match status" value="1"/>
</dbReference>
<protein>
    <submittedName>
        <fullName evidence="3">Sirohydrochlorin chelatase</fullName>
    </submittedName>
</protein>
<keyword evidence="2" id="KW-0456">Lyase</keyword>
<proteinExistence type="predicted"/>
<dbReference type="RefSeq" id="WP_345001094.1">
    <property type="nucleotide sequence ID" value="NZ_BAABFR010000136.1"/>
</dbReference>
<keyword evidence="4" id="KW-1185">Reference proteome</keyword>
<keyword evidence="1" id="KW-0479">Metal-binding</keyword>
<accession>A0ABP8KG42</accession>
<sequence length="249" mass="25717">MTTLLVAHGTRNPHGVTMIGDLAAAMAGALDESVRVAFVDVLGPTPEEVLRSLAQDERSDRGLGAVEPTIVIPAFLSSGFHVRVDVPAHVAASGHPHTTVTRALGPSPDLARAMLDRLLESGWRPGDHVVLAAAGTRDPQAQGEVRAAAAMLSALVGHRVSIAFAAPCRDGSGYPAVADAVARARRSGARRVAVASYLLADGLFQERLGRAGGDAVAAPLGLHPAVVRLAVRRRRHALLAAPASVGPRA</sequence>
<evidence type="ECO:0000256" key="1">
    <source>
        <dbReference type="ARBA" id="ARBA00022723"/>
    </source>
</evidence>
<name>A0ABP8KG42_9ACTN</name>
<dbReference type="PANTHER" id="PTHR33542:SF5">
    <property type="entry name" value="FERROCHELATASE CHE1"/>
    <property type="match status" value="1"/>
</dbReference>
<organism evidence="3 4">
    <name type="scientific">Tsukamurella soli</name>
    <dbReference type="NCBI Taxonomy" id="644556"/>
    <lineage>
        <taxon>Bacteria</taxon>
        <taxon>Bacillati</taxon>
        <taxon>Actinomycetota</taxon>
        <taxon>Actinomycetes</taxon>
        <taxon>Mycobacteriales</taxon>
        <taxon>Tsukamurellaceae</taxon>
        <taxon>Tsukamurella</taxon>
    </lineage>
</organism>
<dbReference type="EMBL" id="BAABFR010000136">
    <property type="protein sequence ID" value="GAA4405340.1"/>
    <property type="molecule type" value="Genomic_DNA"/>
</dbReference>
<comment type="caution">
    <text evidence="3">The sequence shown here is derived from an EMBL/GenBank/DDBJ whole genome shotgun (WGS) entry which is preliminary data.</text>
</comment>
<reference evidence="4" key="1">
    <citation type="journal article" date="2019" name="Int. J. Syst. Evol. Microbiol.">
        <title>The Global Catalogue of Microorganisms (GCM) 10K type strain sequencing project: providing services to taxonomists for standard genome sequencing and annotation.</title>
        <authorList>
            <consortium name="The Broad Institute Genomics Platform"/>
            <consortium name="The Broad Institute Genome Sequencing Center for Infectious Disease"/>
            <person name="Wu L."/>
            <person name="Ma J."/>
        </authorList>
    </citation>
    <scope>NUCLEOTIDE SEQUENCE [LARGE SCALE GENOMIC DNA]</scope>
    <source>
        <strain evidence="4">JCM 17688</strain>
    </source>
</reference>
<evidence type="ECO:0000256" key="2">
    <source>
        <dbReference type="ARBA" id="ARBA00023239"/>
    </source>
</evidence>